<evidence type="ECO:0000313" key="8">
    <source>
        <dbReference type="Proteomes" id="UP000292052"/>
    </source>
</evidence>
<dbReference type="PANTHER" id="PTHR22950:SF494">
    <property type="entry name" value="GH04538P"/>
    <property type="match status" value="1"/>
</dbReference>
<comment type="subcellular location">
    <subcellularLocation>
        <location evidence="1">Membrane</location>
        <topology evidence="1">Multi-pass membrane protein</topology>
    </subcellularLocation>
</comment>
<evidence type="ECO:0000259" key="6">
    <source>
        <dbReference type="Pfam" id="PF01490"/>
    </source>
</evidence>
<evidence type="ECO:0000256" key="1">
    <source>
        <dbReference type="ARBA" id="ARBA00004141"/>
    </source>
</evidence>
<evidence type="ECO:0000256" key="4">
    <source>
        <dbReference type="ARBA" id="ARBA00023136"/>
    </source>
</evidence>
<dbReference type="STRING" id="1661398.A0A482VYX3"/>
<dbReference type="Pfam" id="PF01490">
    <property type="entry name" value="Aa_trans"/>
    <property type="match status" value="1"/>
</dbReference>
<accession>A0A482VYX3</accession>
<keyword evidence="2 5" id="KW-0812">Transmembrane</keyword>
<keyword evidence="4 5" id="KW-0472">Membrane</keyword>
<sequence length="244" mass="26872">MIIAFGITLYYMFAGISDIDLGERKLFNDVTLIPLFFSTVLFAMEGIGTMLPIENSLLKPQFIGCPGVLNVAMTAVVTLYTVIGLFGYLRYGDNVHANVITDLPEAEIPAQVAKCCIAAAVFFTFMLQFYVPSEIIWKKLSPKMSDKYHNIAQIVVRTAIVIFITAIAAAVPKLDAIISLVGSVCLSTLGLFIPVVIDIILNLGENGDFGFLRWRLWKNILVIILSWFALVSGSYYAIDGLIND</sequence>
<dbReference type="OrthoDB" id="1684102at2759"/>
<evidence type="ECO:0000256" key="5">
    <source>
        <dbReference type="SAM" id="Phobius"/>
    </source>
</evidence>
<dbReference type="GO" id="GO:0015179">
    <property type="term" value="F:L-amino acid transmembrane transporter activity"/>
    <property type="evidence" value="ECO:0007669"/>
    <property type="project" value="TreeGrafter"/>
</dbReference>
<evidence type="ECO:0000313" key="7">
    <source>
        <dbReference type="EMBL" id="RZC38171.1"/>
    </source>
</evidence>
<feature type="domain" description="Amino acid transporter transmembrane" evidence="6">
    <location>
        <begin position="26"/>
        <end position="238"/>
    </location>
</feature>
<feature type="transmembrane region" description="Helical" evidence="5">
    <location>
        <begin position="108"/>
        <end position="131"/>
    </location>
</feature>
<feature type="transmembrane region" description="Helical" evidence="5">
    <location>
        <begin position="177"/>
        <end position="204"/>
    </location>
</feature>
<dbReference type="Proteomes" id="UP000292052">
    <property type="component" value="Unassembled WGS sequence"/>
</dbReference>
<feature type="transmembrane region" description="Helical" evidence="5">
    <location>
        <begin position="63"/>
        <end position="88"/>
    </location>
</feature>
<dbReference type="AlphaFoldDB" id="A0A482VYX3"/>
<feature type="transmembrane region" description="Helical" evidence="5">
    <location>
        <begin position="32"/>
        <end position="51"/>
    </location>
</feature>
<name>A0A482VYX3_ASBVE</name>
<dbReference type="PANTHER" id="PTHR22950">
    <property type="entry name" value="AMINO ACID TRANSPORTER"/>
    <property type="match status" value="1"/>
</dbReference>
<keyword evidence="3 5" id="KW-1133">Transmembrane helix</keyword>
<gene>
    <name evidence="7" type="ORF">BDFB_009889</name>
</gene>
<dbReference type="InterPro" id="IPR013057">
    <property type="entry name" value="AA_transpt_TM"/>
</dbReference>
<evidence type="ECO:0000256" key="3">
    <source>
        <dbReference type="ARBA" id="ARBA00022989"/>
    </source>
</evidence>
<proteinExistence type="predicted"/>
<organism evidence="7 8">
    <name type="scientific">Asbolus verrucosus</name>
    <name type="common">Desert ironclad beetle</name>
    <dbReference type="NCBI Taxonomy" id="1661398"/>
    <lineage>
        <taxon>Eukaryota</taxon>
        <taxon>Metazoa</taxon>
        <taxon>Ecdysozoa</taxon>
        <taxon>Arthropoda</taxon>
        <taxon>Hexapoda</taxon>
        <taxon>Insecta</taxon>
        <taxon>Pterygota</taxon>
        <taxon>Neoptera</taxon>
        <taxon>Endopterygota</taxon>
        <taxon>Coleoptera</taxon>
        <taxon>Polyphaga</taxon>
        <taxon>Cucujiformia</taxon>
        <taxon>Tenebrionidae</taxon>
        <taxon>Pimeliinae</taxon>
        <taxon>Asbolus</taxon>
    </lineage>
</organism>
<dbReference type="GO" id="GO:0005774">
    <property type="term" value="C:vacuolar membrane"/>
    <property type="evidence" value="ECO:0007669"/>
    <property type="project" value="TreeGrafter"/>
</dbReference>
<comment type="caution">
    <text evidence="7">The sequence shown here is derived from an EMBL/GenBank/DDBJ whole genome shotgun (WGS) entry which is preliminary data.</text>
</comment>
<feature type="transmembrane region" description="Helical" evidence="5">
    <location>
        <begin position="151"/>
        <end position="171"/>
    </location>
</feature>
<evidence type="ECO:0000256" key="2">
    <source>
        <dbReference type="ARBA" id="ARBA00022692"/>
    </source>
</evidence>
<reference evidence="7 8" key="1">
    <citation type="submission" date="2017-03" db="EMBL/GenBank/DDBJ databases">
        <title>Genome of the blue death feigning beetle - Asbolus verrucosus.</title>
        <authorList>
            <person name="Rider S.D."/>
        </authorList>
    </citation>
    <scope>NUCLEOTIDE SEQUENCE [LARGE SCALE GENOMIC DNA]</scope>
    <source>
        <strain evidence="7">Butters</strain>
        <tissue evidence="7">Head and leg muscle</tissue>
    </source>
</reference>
<keyword evidence="8" id="KW-1185">Reference proteome</keyword>
<feature type="transmembrane region" description="Helical" evidence="5">
    <location>
        <begin position="216"/>
        <end position="238"/>
    </location>
</feature>
<protein>
    <submittedName>
        <fullName evidence="7">Aa trans domain containing protein</fullName>
    </submittedName>
</protein>
<dbReference type="EMBL" id="QDEB01045920">
    <property type="protein sequence ID" value="RZC38171.1"/>
    <property type="molecule type" value="Genomic_DNA"/>
</dbReference>